<keyword evidence="2" id="KW-0645">Protease</keyword>
<evidence type="ECO:0000256" key="6">
    <source>
        <dbReference type="PROSITE-ProRule" id="PRU00047"/>
    </source>
</evidence>
<dbReference type="InterPro" id="IPR021109">
    <property type="entry name" value="Peptidase_aspartic_dom_sf"/>
</dbReference>
<dbReference type="InterPro" id="IPR000477">
    <property type="entry name" value="RT_dom"/>
</dbReference>
<dbReference type="InterPro" id="IPR041577">
    <property type="entry name" value="RT_RNaseH_2"/>
</dbReference>
<dbReference type="PROSITE" id="PS50994">
    <property type="entry name" value="INTEGRASE"/>
    <property type="match status" value="1"/>
</dbReference>
<dbReference type="GO" id="GO:0042575">
    <property type="term" value="C:DNA polymerase complex"/>
    <property type="evidence" value="ECO:0007669"/>
    <property type="project" value="UniProtKB-ARBA"/>
</dbReference>
<dbReference type="InterPro" id="IPR041588">
    <property type="entry name" value="Integrase_H2C2"/>
</dbReference>
<keyword evidence="6" id="KW-0863">Zinc-finger</keyword>
<dbReference type="GO" id="GO:0003677">
    <property type="term" value="F:DNA binding"/>
    <property type="evidence" value="ECO:0007669"/>
    <property type="project" value="UniProtKB-KW"/>
</dbReference>
<dbReference type="CDD" id="cd01647">
    <property type="entry name" value="RT_LTR"/>
    <property type="match status" value="1"/>
</dbReference>
<dbReference type="GO" id="GO:0008270">
    <property type="term" value="F:zinc ion binding"/>
    <property type="evidence" value="ECO:0007669"/>
    <property type="project" value="UniProtKB-KW"/>
</dbReference>
<dbReference type="InterPro" id="IPR012337">
    <property type="entry name" value="RNaseH-like_sf"/>
</dbReference>
<feature type="compositionally biased region" description="Basic and acidic residues" evidence="7">
    <location>
        <begin position="117"/>
        <end position="134"/>
    </location>
</feature>
<dbReference type="SUPFAM" id="SSF50630">
    <property type="entry name" value="Acid proteases"/>
    <property type="match status" value="1"/>
</dbReference>
<dbReference type="Gene3D" id="3.10.10.10">
    <property type="entry name" value="HIV Type 1 Reverse Transcriptase, subunit A, domain 1"/>
    <property type="match status" value="1"/>
</dbReference>
<dbReference type="SUPFAM" id="SSF57756">
    <property type="entry name" value="Retrovirus zinc finger-like domains"/>
    <property type="match status" value="1"/>
</dbReference>
<evidence type="ECO:0000313" key="12">
    <source>
        <dbReference type="EMBL" id="JAR90671.1"/>
    </source>
</evidence>
<dbReference type="InterPro" id="IPR043128">
    <property type="entry name" value="Rev_trsase/Diguanyl_cyclase"/>
</dbReference>
<sequence>MGDKAEDILLSFSLTADQMTHYEVVHKAFDDHFIGRRNLIYDRSKFHTRIQEDGEPVEHFVTDLHALAQYCKFGTLHDEMIRDRIVVGVRDRKLSEKMQLDANLTLETATTMARQSETVKRQQTDLRPESDSVSRVKASYPSEAYPSEARPSQRRLPTQTTKSVDDRLHCLGCGYNRHARSECPAKAAICHRCGKRGHFAKVCLGAKAVQELIAEEEDPSFLGTVDAKDTDPWTVTVELQRVPLSFKVDTGADVTVIPETVYLQHFEQVSLTEPTKLLRGPGQDRLRVVGVLRGDIMYKTNKVATDVYVLKNLESPLLSRRDSEKLGVVKRLNEVSTSNSNTVNAKAEFPSLFTGLGCVNMPYTIRLNQDAVPFSLASPRRIPIPLMQEVKKELENMVLLDVIEPVDEPTDWCSAMVVVRKPNGSYRICVDFTSLNKYVERELHPLPTTDHVLAQLGNARFFSKLDANSGFWQFKLAPESQILTTFITPFGRYKFKRLPFGITSAPEFYQKKMSQLLSDIEGHVCNMDDILVYGSSKEEHNKRLREVLARLQQAGITLNDSKCVFEATQVKFLGHIIDQTGVHPDDDKLAAVRAMKTPANVSELKSFLGMINYLGKFIPHLAQKAHPLTALLSSKNAWVWDCEQQMAFDALKVTLTSTPILALFDPKKITVISADASSYGIGAVLRQKQSDDTYRPVAYASRTLSNTERRYAQIEKEGLAVVWSCEKFRDLITGLEVIIETDHKPLVPIFSTKSLEDIPLRLQRMKLRMMRYSYDIRHVPGKDLIAADVLSRHPLAEVPSRELEEEIDAYVHGIKSSLPATDKRLQQIQEEQEKDVTCQLLTRYCAEGWPIKNNVDQMCKDFWQYRTDISMNEGLLMKGSRILVPQSMREDILSKIHHGHQGITKCRARARESVWWPGISTQIENFVRGCYQCIQETSNRREPLMPTPFPERPWQQVGMDLFYLAGKWYLLVTDYYSRFPEVAPLTSLSTTSVIDHLKSIFARHGTPETVFSDNGPQFQKIDSSEFFKFSQDWGFHHKTSSPKFPQSNGFVESAVKIIKRSMKKTDDVYRALQSYRATPLENGYSPAELLMGRRIRTSLPTVGSRLNPKTPYPDLLKNWEKQSRDKEKVNFDRRHGVHALKPLHIGQRVWVSDQRQTGHVTSPSEAPRSYMVETDRGVVRRNRGHLIPIPIPTTHAQSAREGSPLATNNMASLPTTSTASLPTTSTGLPTTWSGRTVKPVDRLGL</sequence>
<dbReference type="Gene3D" id="1.10.340.70">
    <property type="match status" value="1"/>
</dbReference>
<dbReference type="GO" id="GO:0003964">
    <property type="term" value="F:RNA-directed DNA polymerase activity"/>
    <property type="evidence" value="ECO:0007669"/>
    <property type="project" value="UniProtKB-EC"/>
</dbReference>
<dbReference type="GO" id="GO:0006508">
    <property type="term" value="P:proteolysis"/>
    <property type="evidence" value="ECO:0007669"/>
    <property type="project" value="UniProtKB-KW"/>
</dbReference>
<dbReference type="Pfam" id="PF00078">
    <property type="entry name" value="RVT_1"/>
    <property type="match status" value="1"/>
</dbReference>
<feature type="domain" description="CCHC-type" evidence="8">
    <location>
        <begin position="190"/>
        <end position="203"/>
    </location>
</feature>
<dbReference type="InterPro" id="IPR001584">
    <property type="entry name" value="Integrase_cat-core"/>
</dbReference>
<dbReference type="Gene3D" id="2.40.70.10">
    <property type="entry name" value="Acid Proteases"/>
    <property type="match status" value="1"/>
</dbReference>
<dbReference type="Gene3D" id="4.10.60.10">
    <property type="entry name" value="Zinc finger, CCHC-type"/>
    <property type="match status" value="1"/>
</dbReference>
<dbReference type="FunFam" id="3.30.70.270:FF:000026">
    <property type="entry name" value="Transposon Ty3-G Gag-Pol polyprotein"/>
    <property type="match status" value="1"/>
</dbReference>
<evidence type="ECO:0000259" key="11">
    <source>
        <dbReference type="PROSITE" id="PS50994"/>
    </source>
</evidence>
<keyword evidence="3" id="KW-0064">Aspartyl protease</keyword>
<name>A0A147BIU1_IXORI</name>
<accession>A0A147BIU1</accession>
<dbReference type="FunFam" id="1.10.340.70:FF:000003">
    <property type="entry name" value="Protein CBG25708"/>
    <property type="match status" value="1"/>
</dbReference>
<protein>
    <recommendedName>
        <fullName evidence="1">RNA-directed DNA polymerase</fullName>
        <ecNumber evidence="1">2.7.7.49</ecNumber>
    </recommendedName>
</protein>
<evidence type="ECO:0000256" key="5">
    <source>
        <dbReference type="ARBA" id="ARBA00023125"/>
    </source>
</evidence>
<feature type="region of interest" description="Disordered" evidence="7">
    <location>
        <begin position="1188"/>
        <end position="1245"/>
    </location>
</feature>
<dbReference type="InterPro" id="IPR001995">
    <property type="entry name" value="Peptidase_A2_cat"/>
</dbReference>
<dbReference type="Gene3D" id="3.30.70.270">
    <property type="match status" value="2"/>
</dbReference>
<evidence type="ECO:0000256" key="2">
    <source>
        <dbReference type="ARBA" id="ARBA00022670"/>
    </source>
</evidence>
<feature type="region of interest" description="Disordered" evidence="7">
    <location>
        <begin position="113"/>
        <end position="161"/>
    </location>
</feature>
<dbReference type="PROSITE" id="PS50175">
    <property type="entry name" value="ASP_PROT_RETROV"/>
    <property type="match status" value="1"/>
</dbReference>
<dbReference type="Gene3D" id="3.30.420.10">
    <property type="entry name" value="Ribonuclease H-like superfamily/Ribonuclease H"/>
    <property type="match status" value="1"/>
</dbReference>
<dbReference type="PANTHER" id="PTHR37984:SF9">
    <property type="entry name" value="INTEGRASE CATALYTIC DOMAIN-CONTAINING PROTEIN"/>
    <property type="match status" value="1"/>
</dbReference>
<dbReference type="GO" id="GO:0004190">
    <property type="term" value="F:aspartic-type endopeptidase activity"/>
    <property type="evidence" value="ECO:0007669"/>
    <property type="project" value="UniProtKB-KW"/>
</dbReference>
<evidence type="ECO:0000256" key="4">
    <source>
        <dbReference type="ARBA" id="ARBA00022801"/>
    </source>
</evidence>
<dbReference type="GO" id="GO:0015074">
    <property type="term" value="P:DNA integration"/>
    <property type="evidence" value="ECO:0007669"/>
    <property type="project" value="InterPro"/>
</dbReference>
<evidence type="ECO:0000256" key="3">
    <source>
        <dbReference type="ARBA" id="ARBA00022750"/>
    </source>
</evidence>
<dbReference type="Pfam" id="PF17919">
    <property type="entry name" value="RT_RNaseH_2"/>
    <property type="match status" value="1"/>
</dbReference>
<dbReference type="InterPro" id="IPR036397">
    <property type="entry name" value="RNaseH_sf"/>
</dbReference>
<dbReference type="InterPro" id="IPR001878">
    <property type="entry name" value="Znf_CCHC"/>
</dbReference>
<evidence type="ECO:0000259" key="9">
    <source>
        <dbReference type="PROSITE" id="PS50175"/>
    </source>
</evidence>
<keyword evidence="6" id="KW-0862">Zinc</keyword>
<dbReference type="PROSITE" id="PS50878">
    <property type="entry name" value="RT_POL"/>
    <property type="match status" value="1"/>
</dbReference>
<feature type="compositionally biased region" description="Low complexity" evidence="7">
    <location>
        <begin position="1212"/>
        <end position="1231"/>
    </location>
</feature>
<keyword evidence="4" id="KW-0378">Hydrolase</keyword>
<reference evidence="12" key="1">
    <citation type="journal article" date="2018" name="PLoS Negl. Trop. Dis.">
        <title>Sialome diversity of ticks revealed by RNAseq of single tick salivary glands.</title>
        <authorList>
            <person name="Perner J."/>
            <person name="Kropackova S."/>
            <person name="Kopacek P."/>
            <person name="Ribeiro J.M."/>
        </authorList>
    </citation>
    <scope>NUCLEOTIDE SEQUENCE</scope>
    <source>
        <strain evidence="12">Siblings of single egg batch collected in Ceske Budejovice</strain>
        <tissue evidence="12">Salivary glands</tissue>
    </source>
</reference>
<dbReference type="SMART" id="SM00343">
    <property type="entry name" value="ZnF_C2HC"/>
    <property type="match status" value="2"/>
</dbReference>
<dbReference type="SUPFAM" id="SSF56672">
    <property type="entry name" value="DNA/RNA polymerases"/>
    <property type="match status" value="1"/>
</dbReference>
<dbReference type="Pfam" id="PF17921">
    <property type="entry name" value="Integrase_H2C2"/>
    <property type="match status" value="1"/>
</dbReference>
<feature type="domain" description="Peptidase A2" evidence="9">
    <location>
        <begin position="244"/>
        <end position="282"/>
    </location>
</feature>
<dbReference type="InterPro" id="IPR036875">
    <property type="entry name" value="Znf_CCHC_sf"/>
</dbReference>
<feature type="domain" description="Integrase catalytic" evidence="11">
    <location>
        <begin position="949"/>
        <end position="1119"/>
    </location>
</feature>
<evidence type="ECO:0000256" key="1">
    <source>
        <dbReference type="ARBA" id="ARBA00012493"/>
    </source>
</evidence>
<organism evidence="12">
    <name type="scientific">Ixodes ricinus</name>
    <name type="common">Common tick</name>
    <name type="synonym">Acarus ricinus</name>
    <dbReference type="NCBI Taxonomy" id="34613"/>
    <lineage>
        <taxon>Eukaryota</taxon>
        <taxon>Metazoa</taxon>
        <taxon>Ecdysozoa</taxon>
        <taxon>Arthropoda</taxon>
        <taxon>Chelicerata</taxon>
        <taxon>Arachnida</taxon>
        <taxon>Acari</taxon>
        <taxon>Parasitiformes</taxon>
        <taxon>Ixodida</taxon>
        <taxon>Ixodoidea</taxon>
        <taxon>Ixodidae</taxon>
        <taxon>Ixodinae</taxon>
        <taxon>Ixodes</taxon>
    </lineage>
</organism>
<dbReference type="CDD" id="cd09274">
    <property type="entry name" value="RNase_HI_RT_Ty3"/>
    <property type="match status" value="1"/>
</dbReference>
<keyword evidence="6" id="KW-0479">Metal-binding</keyword>
<evidence type="ECO:0000259" key="10">
    <source>
        <dbReference type="PROSITE" id="PS50878"/>
    </source>
</evidence>
<dbReference type="EMBL" id="GEGO01004733">
    <property type="protein sequence ID" value="JAR90671.1"/>
    <property type="molecule type" value="Transcribed_RNA"/>
</dbReference>
<proteinExistence type="predicted"/>
<evidence type="ECO:0000256" key="7">
    <source>
        <dbReference type="SAM" id="MobiDB-lite"/>
    </source>
</evidence>
<feature type="domain" description="Reverse transcriptase" evidence="10">
    <location>
        <begin position="400"/>
        <end position="577"/>
    </location>
</feature>
<dbReference type="InterPro" id="IPR043502">
    <property type="entry name" value="DNA/RNA_pol_sf"/>
</dbReference>
<dbReference type="SUPFAM" id="SSF53098">
    <property type="entry name" value="Ribonuclease H-like"/>
    <property type="match status" value="1"/>
</dbReference>
<dbReference type="Pfam" id="PF00665">
    <property type="entry name" value="rve"/>
    <property type="match status" value="1"/>
</dbReference>
<dbReference type="EC" id="2.7.7.49" evidence="1"/>
<dbReference type="PROSITE" id="PS50158">
    <property type="entry name" value="ZF_CCHC"/>
    <property type="match status" value="1"/>
</dbReference>
<keyword evidence="5" id="KW-0238">DNA-binding</keyword>
<dbReference type="PANTHER" id="PTHR37984">
    <property type="entry name" value="PROTEIN CBG26694"/>
    <property type="match status" value="1"/>
</dbReference>
<evidence type="ECO:0000259" key="8">
    <source>
        <dbReference type="PROSITE" id="PS50158"/>
    </source>
</evidence>
<dbReference type="FunFam" id="3.30.420.10:FF:000063">
    <property type="entry name" value="Retrovirus-related Pol polyprotein from transposon 297-like Protein"/>
    <property type="match status" value="1"/>
</dbReference>
<dbReference type="AlphaFoldDB" id="A0A147BIU1"/>
<dbReference type="InterPro" id="IPR050951">
    <property type="entry name" value="Retrovirus_Pol_polyprotein"/>
</dbReference>